<dbReference type="Gene3D" id="3.40.50.150">
    <property type="entry name" value="Vaccinia Virus protein VP39"/>
    <property type="match status" value="1"/>
</dbReference>
<keyword evidence="2" id="KW-0808">Transferase</keyword>
<reference evidence="5" key="1">
    <citation type="submission" date="2016-02" db="EMBL/GenBank/DDBJ databases">
        <title>Draft Genome Sequence of Sporotomaculum syntrophicum Strain FB, a Syntrophic Benzoate Degrader.</title>
        <authorList>
            <person name="Nobu M.K."/>
            <person name="Narihiro T."/>
            <person name="Qiu Y.-L."/>
            <person name="Ohashi A."/>
            <person name="Liu W.-T."/>
            <person name="Yuji S."/>
        </authorList>
    </citation>
    <scope>NUCLEOTIDE SEQUENCE</scope>
    <source>
        <strain evidence="5">FB</strain>
    </source>
</reference>
<dbReference type="InterPro" id="IPR036390">
    <property type="entry name" value="WH_DNA-bd_sf"/>
</dbReference>
<organism evidence="5 6">
    <name type="scientific">Sporotomaculum syntrophicum</name>
    <dbReference type="NCBI Taxonomy" id="182264"/>
    <lineage>
        <taxon>Bacteria</taxon>
        <taxon>Bacillati</taxon>
        <taxon>Bacillota</taxon>
        <taxon>Clostridia</taxon>
        <taxon>Eubacteriales</taxon>
        <taxon>Desulfallaceae</taxon>
        <taxon>Sporotomaculum</taxon>
    </lineage>
</organism>
<sequence length="313" mass="35002">MPNTESFQLPQEFLIVGAAVQTGLFEELKSNPCTLKELTAKTNSDYRALWTVVEALIALKYLVYDGDKIKLTEEADNIFFNPEHEQYTGFSFMHTYNIMKVWTQLPEVINSGKPVVKKDPSEHNKHFIKAMSHFARQSASQIVVYCLKDLPANPRVLDVGGGPLTYANAFARNGARVTIQDLPEVIDMMQPELDKELAIKMVKGDFTQGLPPGPYDLVYLGNVCHIYGEQENRKLFQDAAHELEPGGQIVINDMIRDTGVMPALFAVNMLINTASGGTWTFEQYKTWLAAAGCEAAPWEEVGGRQLIKATKIR</sequence>
<dbReference type="Proteomes" id="UP000798488">
    <property type="component" value="Unassembled WGS sequence"/>
</dbReference>
<dbReference type="InterPro" id="IPR036388">
    <property type="entry name" value="WH-like_DNA-bd_sf"/>
</dbReference>
<dbReference type="PANTHER" id="PTHR43712">
    <property type="entry name" value="PUTATIVE (AFU_ORTHOLOGUE AFUA_4G14580)-RELATED"/>
    <property type="match status" value="1"/>
</dbReference>
<dbReference type="GO" id="GO:0032259">
    <property type="term" value="P:methylation"/>
    <property type="evidence" value="ECO:0007669"/>
    <property type="project" value="UniProtKB-KW"/>
</dbReference>
<name>A0A9D2WR21_9FIRM</name>
<dbReference type="OrthoDB" id="9810615at2"/>
<dbReference type="GO" id="GO:0008171">
    <property type="term" value="F:O-methyltransferase activity"/>
    <property type="evidence" value="ECO:0007669"/>
    <property type="project" value="InterPro"/>
</dbReference>
<evidence type="ECO:0000313" key="5">
    <source>
        <dbReference type="EMBL" id="KAF1085793.1"/>
    </source>
</evidence>
<gene>
    <name evidence="5" type="ORF">SPSYN_00522</name>
</gene>
<comment type="caution">
    <text evidence="5">The sequence shown here is derived from an EMBL/GenBank/DDBJ whole genome shotgun (WGS) entry which is preliminary data.</text>
</comment>
<proteinExistence type="predicted"/>
<dbReference type="InterPro" id="IPR001077">
    <property type="entry name" value="COMT_C"/>
</dbReference>
<dbReference type="PANTHER" id="PTHR43712:SF2">
    <property type="entry name" value="O-METHYLTRANSFERASE CICE"/>
    <property type="match status" value="1"/>
</dbReference>
<evidence type="ECO:0000256" key="1">
    <source>
        <dbReference type="ARBA" id="ARBA00022603"/>
    </source>
</evidence>
<evidence type="ECO:0000259" key="4">
    <source>
        <dbReference type="Pfam" id="PF00891"/>
    </source>
</evidence>
<dbReference type="InterPro" id="IPR029063">
    <property type="entry name" value="SAM-dependent_MTases_sf"/>
</dbReference>
<keyword evidence="3" id="KW-0949">S-adenosyl-L-methionine</keyword>
<dbReference type="CDD" id="cd02440">
    <property type="entry name" value="AdoMet_MTases"/>
    <property type="match status" value="1"/>
</dbReference>
<accession>A0A9D2WR21</accession>
<dbReference type="AlphaFoldDB" id="A0A9D2WR21"/>
<dbReference type="SUPFAM" id="SSF53335">
    <property type="entry name" value="S-adenosyl-L-methionine-dependent methyltransferases"/>
    <property type="match status" value="1"/>
</dbReference>
<keyword evidence="6" id="KW-1185">Reference proteome</keyword>
<keyword evidence="1" id="KW-0489">Methyltransferase</keyword>
<dbReference type="Pfam" id="PF00891">
    <property type="entry name" value="Methyltransf_2"/>
    <property type="match status" value="1"/>
</dbReference>
<evidence type="ECO:0000256" key="3">
    <source>
        <dbReference type="ARBA" id="ARBA00022691"/>
    </source>
</evidence>
<evidence type="ECO:0000256" key="2">
    <source>
        <dbReference type="ARBA" id="ARBA00022679"/>
    </source>
</evidence>
<dbReference type="RefSeq" id="WP_161820963.1">
    <property type="nucleotide sequence ID" value="NZ_LSRS01000002.1"/>
</dbReference>
<dbReference type="Gene3D" id="1.10.10.10">
    <property type="entry name" value="Winged helix-like DNA-binding domain superfamily/Winged helix DNA-binding domain"/>
    <property type="match status" value="1"/>
</dbReference>
<dbReference type="SUPFAM" id="SSF46785">
    <property type="entry name" value="Winged helix' DNA-binding domain"/>
    <property type="match status" value="1"/>
</dbReference>
<dbReference type="EMBL" id="LSRS01000002">
    <property type="protein sequence ID" value="KAF1085793.1"/>
    <property type="molecule type" value="Genomic_DNA"/>
</dbReference>
<feature type="domain" description="O-methyltransferase C-terminal" evidence="4">
    <location>
        <begin position="119"/>
        <end position="292"/>
    </location>
</feature>
<evidence type="ECO:0000313" key="6">
    <source>
        <dbReference type="Proteomes" id="UP000798488"/>
    </source>
</evidence>
<protein>
    <submittedName>
        <fullName evidence="5">O-methyltransferase</fullName>
    </submittedName>
</protein>